<accession>A0A3L7J419</accession>
<keyword evidence="1" id="KW-0732">Signal</keyword>
<feature type="transmembrane region" description="Helical" evidence="3">
    <location>
        <begin position="21"/>
        <end position="39"/>
    </location>
</feature>
<gene>
    <name evidence="5" type="ORF">D9V28_08185</name>
</gene>
<evidence type="ECO:0000256" key="2">
    <source>
        <dbReference type="SAM" id="MobiDB-lite"/>
    </source>
</evidence>
<reference evidence="5 6" key="1">
    <citation type="submission" date="2018-10" db="EMBL/GenBank/DDBJ databases">
        <authorList>
            <person name="Li J."/>
        </authorList>
    </citation>
    <scope>NUCLEOTIDE SEQUENCE [LARGE SCALE GENOMIC DNA]</scope>
    <source>
        <strain evidence="5 6">ZD1-4</strain>
    </source>
</reference>
<dbReference type="SMART" id="SM01208">
    <property type="entry name" value="G5"/>
    <property type="match status" value="1"/>
</dbReference>
<feature type="transmembrane region" description="Helical" evidence="3">
    <location>
        <begin position="45"/>
        <end position="64"/>
    </location>
</feature>
<feature type="region of interest" description="Disordered" evidence="2">
    <location>
        <begin position="108"/>
        <end position="132"/>
    </location>
</feature>
<dbReference type="InterPro" id="IPR011098">
    <property type="entry name" value="G5_dom"/>
</dbReference>
<evidence type="ECO:0000313" key="5">
    <source>
        <dbReference type="EMBL" id="RLQ84191.1"/>
    </source>
</evidence>
<evidence type="ECO:0000259" key="4">
    <source>
        <dbReference type="PROSITE" id="PS51109"/>
    </source>
</evidence>
<dbReference type="EMBL" id="RCWJ01000002">
    <property type="protein sequence ID" value="RLQ84191.1"/>
    <property type="molecule type" value="Genomic_DNA"/>
</dbReference>
<dbReference type="PROSITE" id="PS51109">
    <property type="entry name" value="G5"/>
    <property type="match status" value="1"/>
</dbReference>
<keyword evidence="3" id="KW-0472">Membrane</keyword>
<comment type="caution">
    <text evidence="5">The sequence shown here is derived from an EMBL/GenBank/DDBJ whole genome shotgun (WGS) entry which is preliminary data.</text>
</comment>
<keyword evidence="6" id="KW-1185">Reference proteome</keyword>
<name>A0A3L7J419_9MICO</name>
<dbReference type="Proteomes" id="UP000282460">
    <property type="component" value="Unassembled WGS sequence"/>
</dbReference>
<protein>
    <recommendedName>
        <fullName evidence="4">G5 domain-containing protein</fullName>
    </recommendedName>
</protein>
<dbReference type="Gene3D" id="2.20.230.10">
    <property type="entry name" value="Resuscitation-promoting factor rpfb"/>
    <property type="match status" value="1"/>
</dbReference>
<evidence type="ECO:0000313" key="6">
    <source>
        <dbReference type="Proteomes" id="UP000282460"/>
    </source>
</evidence>
<organism evidence="5 6">
    <name type="scientific">Mycetocola zhadangensis</name>
    <dbReference type="NCBI Taxonomy" id="1164595"/>
    <lineage>
        <taxon>Bacteria</taxon>
        <taxon>Bacillati</taxon>
        <taxon>Actinomycetota</taxon>
        <taxon>Actinomycetes</taxon>
        <taxon>Micrococcales</taxon>
        <taxon>Microbacteriaceae</taxon>
        <taxon>Mycetocola</taxon>
    </lineage>
</organism>
<evidence type="ECO:0000256" key="3">
    <source>
        <dbReference type="SAM" id="Phobius"/>
    </source>
</evidence>
<proteinExistence type="predicted"/>
<feature type="domain" description="G5" evidence="4">
    <location>
        <begin position="129"/>
        <end position="210"/>
    </location>
</feature>
<sequence length="281" mass="28439">MSVPSPGKHNNPSEPISRQRKILIGVVIGALVLLIVAVSGALSQFVIFAGVIATGVGAYAATVGSAKFFRVRSRKIGALVLAGGLFAATIGGAANAATVDPNESVAGISEASEKTQTKPRPPRTSTPTPTPVVTQTEIREPVAIPFESTSVNDASIAIGTSVVTTAGANGEKVIISRVTTTDGVETAREVLREETTVQPVTQVTSVGTKQPVVVAPPAPAPPAAGGGCHPSYSGACVPFASDVDCEGGSGNGPEYVRGPLTVVGPDVYDLERDSDGIACDK</sequence>
<dbReference type="OrthoDB" id="6048299at2"/>
<evidence type="ECO:0000256" key="1">
    <source>
        <dbReference type="ARBA" id="ARBA00022729"/>
    </source>
</evidence>
<dbReference type="Pfam" id="PF07501">
    <property type="entry name" value="G5"/>
    <property type="match status" value="1"/>
</dbReference>
<dbReference type="AlphaFoldDB" id="A0A3L7J419"/>
<keyword evidence="3" id="KW-0812">Transmembrane</keyword>
<dbReference type="RefSeq" id="WP_121659237.1">
    <property type="nucleotide sequence ID" value="NZ_BMEK01000002.1"/>
</dbReference>
<feature type="transmembrane region" description="Helical" evidence="3">
    <location>
        <begin position="76"/>
        <end position="94"/>
    </location>
</feature>
<keyword evidence="3" id="KW-1133">Transmembrane helix</keyword>